<dbReference type="EMBL" id="CP020445">
    <property type="protein sequence ID" value="ARC39040.1"/>
    <property type="molecule type" value="Genomic_DNA"/>
</dbReference>
<dbReference type="InterPro" id="IPR050638">
    <property type="entry name" value="AA-Vitamin_Transporters"/>
</dbReference>
<evidence type="ECO:0000256" key="4">
    <source>
        <dbReference type="ARBA" id="ARBA00022989"/>
    </source>
</evidence>
<dbReference type="Gene3D" id="1.10.3730.20">
    <property type="match status" value="1"/>
</dbReference>
<feature type="domain" description="EamA" evidence="7">
    <location>
        <begin position="177"/>
        <end position="311"/>
    </location>
</feature>
<evidence type="ECO:0000256" key="5">
    <source>
        <dbReference type="ARBA" id="ARBA00023136"/>
    </source>
</evidence>
<evidence type="ECO:0000256" key="3">
    <source>
        <dbReference type="ARBA" id="ARBA00022692"/>
    </source>
</evidence>
<dbReference type="AlphaFoldDB" id="A0A1V0GZ30"/>
<feature type="transmembrane region" description="Helical" evidence="6">
    <location>
        <begin position="83"/>
        <end position="104"/>
    </location>
</feature>
<evidence type="ECO:0000259" key="7">
    <source>
        <dbReference type="Pfam" id="PF00892"/>
    </source>
</evidence>
<evidence type="ECO:0000313" key="9">
    <source>
        <dbReference type="Proteomes" id="UP000191257"/>
    </source>
</evidence>
<name>A0A1V0GZ30_9RHOB</name>
<keyword evidence="4 6" id="KW-1133">Transmembrane helix</keyword>
<dbReference type="InterPro" id="IPR000620">
    <property type="entry name" value="EamA_dom"/>
</dbReference>
<evidence type="ECO:0000256" key="2">
    <source>
        <dbReference type="ARBA" id="ARBA00007362"/>
    </source>
</evidence>
<feature type="transmembrane region" description="Helical" evidence="6">
    <location>
        <begin position="295"/>
        <end position="316"/>
    </location>
</feature>
<dbReference type="PANTHER" id="PTHR32322">
    <property type="entry name" value="INNER MEMBRANE TRANSPORTER"/>
    <property type="match status" value="1"/>
</dbReference>
<dbReference type="Pfam" id="PF00892">
    <property type="entry name" value="EamA"/>
    <property type="match status" value="2"/>
</dbReference>
<dbReference type="Proteomes" id="UP000191257">
    <property type="component" value="Plasmid unnamed5"/>
</dbReference>
<proteinExistence type="inferred from homology"/>
<keyword evidence="3 6" id="KW-0812">Transmembrane</keyword>
<feature type="transmembrane region" description="Helical" evidence="6">
    <location>
        <begin position="51"/>
        <end position="71"/>
    </location>
</feature>
<evidence type="ECO:0000256" key="1">
    <source>
        <dbReference type="ARBA" id="ARBA00004141"/>
    </source>
</evidence>
<geneLocation type="plasmid" evidence="8 9">
    <name>unnamed5</name>
</geneLocation>
<evidence type="ECO:0000256" key="6">
    <source>
        <dbReference type="SAM" id="Phobius"/>
    </source>
</evidence>
<protein>
    <submittedName>
        <fullName evidence="8">EamA family transporter</fullName>
    </submittedName>
</protein>
<comment type="subcellular location">
    <subcellularLocation>
        <location evidence="1">Membrane</location>
        <topology evidence="1">Multi-pass membrane protein</topology>
    </subcellularLocation>
</comment>
<feature type="transmembrane region" description="Helical" evidence="6">
    <location>
        <begin position="207"/>
        <end position="227"/>
    </location>
</feature>
<feature type="transmembrane region" description="Helical" evidence="6">
    <location>
        <begin position="175"/>
        <end position="195"/>
    </location>
</feature>
<dbReference type="GO" id="GO:0016020">
    <property type="term" value="C:membrane"/>
    <property type="evidence" value="ECO:0007669"/>
    <property type="project" value="UniProtKB-SubCell"/>
</dbReference>
<dbReference type="PANTHER" id="PTHR32322:SF2">
    <property type="entry name" value="EAMA DOMAIN-CONTAINING PROTEIN"/>
    <property type="match status" value="1"/>
</dbReference>
<gene>
    <name evidence="8" type="ORF">A6J80_22395</name>
</gene>
<dbReference type="SUPFAM" id="SSF103481">
    <property type="entry name" value="Multidrug resistance efflux transporter EmrE"/>
    <property type="match status" value="2"/>
</dbReference>
<dbReference type="KEGG" id="pye:A6J80_22395"/>
<keyword evidence="9" id="KW-1185">Reference proteome</keyword>
<feature type="transmembrane region" description="Helical" evidence="6">
    <location>
        <begin position="233"/>
        <end position="257"/>
    </location>
</feature>
<sequence length="327" mass="32821">MRPRGARPGLRPAGFAVSARLGEHGLGVAAVLFAALVWGTTGTVATLAPSVGPAAIGACAMGFGGLMQAALAGRGIRASLPALARHWLLLLAGGLAVAIYPLAFYGSMRLAGVTVGTVVTIGSAPLLSTLLEVALDRSRLSRRWLLGALVGVSGMVLLCLAKGGAHPETAGGNAALPGIALGLLGGLTYALYSWSARRVMLGGVRPPVAMGATFGIGGLLLLPLLVATGGPFLASWGNAAVGLYMAVVPMFLGYLSFGYGLARTPASTATTLTLTEPVVAAMLAMAVVGERLTPAGWLGVALIVSCLAIVTLPMGLPARRAQPLLGT</sequence>
<reference evidence="8" key="1">
    <citation type="submission" date="2017-12" db="EMBL/GenBank/DDBJ databases">
        <title>FDA dAtabase for Regulatory Grade micrObial Sequences (FDA-ARGOS): Supporting development and validation of Infectious Disease Dx tests.</title>
        <authorList>
            <person name="Campos J."/>
            <person name="Goldberg B."/>
            <person name="Tallon L."/>
            <person name="Sadzewicz L."/>
            <person name="Sengamalay N."/>
            <person name="Ott S."/>
            <person name="Godinez A."/>
            <person name="Nagaraj S."/>
            <person name="Vyas G."/>
            <person name="Aluvathingal J."/>
            <person name="Nadendla S."/>
            <person name="Geyer C."/>
            <person name="Nandy P."/>
            <person name="Hobson J."/>
            <person name="Sichtig H."/>
        </authorList>
    </citation>
    <scope>NUCLEOTIDE SEQUENCE</scope>
    <source>
        <strain evidence="8">FDAARGOS_252</strain>
        <plasmid evidence="8">unnamed5</plasmid>
    </source>
</reference>
<organism evidence="8 9">
    <name type="scientific">Paracoccus yeei</name>
    <dbReference type="NCBI Taxonomy" id="147645"/>
    <lineage>
        <taxon>Bacteria</taxon>
        <taxon>Pseudomonadati</taxon>
        <taxon>Pseudomonadota</taxon>
        <taxon>Alphaproteobacteria</taxon>
        <taxon>Rhodobacterales</taxon>
        <taxon>Paracoccaceae</taxon>
        <taxon>Paracoccus</taxon>
    </lineage>
</organism>
<feature type="transmembrane region" description="Helical" evidence="6">
    <location>
        <begin position="143"/>
        <end position="163"/>
    </location>
</feature>
<keyword evidence="8" id="KW-0614">Plasmid</keyword>
<comment type="similarity">
    <text evidence="2">Belongs to the EamA transporter family.</text>
</comment>
<feature type="domain" description="EamA" evidence="7">
    <location>
        <begin position="26"/>
        <end position="158"/>
    </location>
</feature>
<dbReference type="InterPro" id="IPR037185">
    <property type="entry name" value="EmrE-like"/>
</dbReference>
<feature type="transmembrane region" description="Helical" evidence="6">
    <location>
        <begin position="21"/>
        <end position="39"/>
    </location>
</feature>
<keyword evidence="5 6" id="KW-0472">Membrane</keyword>
<feature type="transmembrane region" description="Helical" evidence="6">
    <location>
        <begin position="110"/>
        <end position="131"/>
    </location>
</feature>
<dbReference type="eggNOG" id="COG0697">
    <property type="taxonomic scope" value="Bacteria"/>
</dbReference>
<evidence type="ECO:0000313" key="8">
    <source>
        <dbReference type="EMBL" id="ARC39040.1"/>
    </source>
</evidence>
<accession>A0A1V0GZ30</accession>